<dbReference type="SUPFAM" id="SSF56436">
    <property type="entry name" value="C-type lectin-like"/>
    <property type="match status" value="1"/>
</dbReference>
<comment type="caution">
    <text evidence="6">The sequence shown here is derived from an EMBL/GenBank/DDBJ whole genome shotgun (WGS) entry which is preliminary data.</text>
</comment>
<dbReference type="InterPro" id="IPR016187">
    <property type="entry name" value="CTDL_fold"/>
</dbReference>
<feature type="region of interest" description="Disordered" evidence="1">
    <location>
        <begin position="547"/>
        <end position="568"/>
    </location>
</feature>
<organism evidence="6 7">
    <name type="scientific">Plakobranchus ocellatus</name>
    <dbReference type="NCBI Taxonomy" id="259542"/>
    <lineage>
        <taxon>Eukaryota</taxon>
        <taxon>Metazoa</taxon>
        <taxon>Spiralia</taxon>
        <taxon>Lophotrochozoa</taxon>
        <taxon>Mollusca</taxon>
        <taxon>Gastropoda</taxon>
        <taxon>Heterobranchia</taxon>
        <taxon>Euthyneura</taxon>
        <taxon>Panpulmonata</taxon>
        <taxon>Sacoglossa</taxon>
        <taxon>Placobranchoidea</taxon>
        <taxon>Plakobranchidae</taxon>
        <taxon>Plakobranchus</taxon>
    </lineage>
</organism>
<feature type="compositionally biased region" description="Basic residues" evidence="1">
    <location>
        <begin position="549"/>
        <end position="560"/>
    </location>
</feature>
<dbReference type="InterPro" id="IPR057371">
    <property type="entry name" value="VERL_C"/>
</dbReference>
<dbReference type="EMBL" id="BLXT01005251">
    <property type="protein sequence ID" value="GFO21145.1"/>
    <property type="molecule type" value="Genomic_DNA"/>
</dbReference>
<evidence type="ECO:0000313" key="6">
    <source>
        <dbReference type="EMBL" id="GFO21145.1"/>
    </source>
</evidence>
<dbReference type="PROSITE" id="PS51034">
    <property type="entry name" value="ZP_2"/>
    <property type="match status" value="1"/>
</dbReference>
<evidence type="ECO:0000259" key="5">
    <source>
        <dbReference type="PROSITE" id="PS51034"/>
    </source>
</evidence>
<proteinExistence type="predicted"/>
<evidence type="ECO:0000259" key="4">
    <source>
        <dbReference type="PROSITE" id="PS50041"/>
    </source>
</evidence>
<dbReference type="Gene3D" id="3.10.100.10">
    <property type="entry name" value="Mannose-Binding Protein A, subunit A"/>
    <property type="match status" value="1"/>
</dbReference>
<name>A0AAV4BKU8_9GAST</name>
<feature type="compositionally biased region" description="Polar residues" evidence="1">
    <location>
        <begin position="616"/>
        <end position="636"/>
    </location>
</feature>
<evidence type="ECO:0000313" key="7">
    <source>
        <dbReference type="Proteomes" id="UP000735302"/>
    </source>
</evidence>
<dbReference type="PANTHER" id="PTHR46560:SF5">
    <property type="entry name" value="CYPHER, ISOFORM B"/>
    <property type="match status" value="1"/>
</dbReference>
<dbReference type="InterPro" id="IPR016186">
    <property type="entry name" value="C-type_lectin-like/link_sf"/>
</dbReference>
<feature type="chain" id="PRO_5043584950" description="ZP domain-containing protein" evidence="3">
    <location>
        <begin position="20"/>
        <end position="712"/>
    </location>
</feature>
<feature type="domain" description="C-type lectin" evidence="4">
    <location>
        <begin position="60"/>
        <end position="178"/>
    </location>
</feature>
<feature type="region of interest" description="Disordered" evidence="1">
    <location>
        <begin position="587"/>
        <end position="636"/>
    </location>
</feature>
<dbReference type="AlphaFoldDB" id="A0AAV4BKU8"/>
<protein>
    <recommendedName>
        <fullName evidence="8">ZP domain-containing protein</fullName>
    </recommendedName>
</protein>
<feature type="signal peptide" evidence="3">
    <location>
        <begin position="1"/>
        <end position="19"/>
    </location>
</feature>
<keyword evidence="3" id="KW-0732">Signal</keyword>
<feature type="domain" description="ZP" evidence="5">
    <location>
        <begin position="277"/>
        <end position="553"/>
    </location>
</feature>
<evidence type="ECO:0000256" key="2">
    <source>
        <dbReference type="SAM" id="Phobius"/>
    </source>
</evidence>
<dbReference type="PANTHER" id="PTHR46560">
    <property type="entry name" value="CYPHER, ISOFORM B"/>
    <property type="match status" value="1"/>
</dbReference>
<evidence type="ECO:0008006" key="8">
    <source>
        <dbReference type="Google" id="ProtNLM"/>
    </source>
</evidence>
<keyword evidence="2" id="KW-1133">Transmembrane helix</keyword>
<gene>
    <name evidence="6" type="ORF">PoB_004765000</name>
</gene>
<accession>A0AAV4BKU8</accession>
<keyword evidence="7" id="KW-1185">Reference proteome</keyword>
<dbReference type="Pfam" id="PF00059">
    <property type="entry name" value="Lectin_C"/>
    <property type="match status" value="1"/>
</dbReference>
<sequence length="712" mass="79224">MRWLLLVVAAIACRHASSSQNETTQDVDNDAPTTKAAAAAAADDTIWYCSPGWEAYKDGAQSKCIHFSDSTTNILGMMGECSKLNAKPVEVLTRRKNRFLIDQVSQRSEEFMLPLIKNRGYGRRFQWVFSKLYAEDNFISDSIKDEANHYKEMCVFISGYSQDWDVDACSYNYNFICEKNVECPPGTFGQICESECHCAGEPCDSSSGQPTCKWGCEQGWTGDTCSRVKGQPEVRYFCIRSPEEHIGSYVGIHIYTKGNHYRSIYALKGNSTVRGTWCSGTTISDQTGVYEHVDITMQMNASVAEDIRQGNCVGQGNSTVRGTWCPGTTISDQTGVYEHVDITMQMNASVAEDIRQGNCVGQEIASGQFEWTLVIQEYEGILLDNDLQVVISCDFNSSETLQRSAQYERSDTQASPEKVELTPERADVTLEVVDPYTEQVITAAPVGSSAKLQIKFGYEAGSLVKGVCPHHCVAATPDGSVVKNLLDGHGCPNKESPIKPFSRDANSTTSISTVWFPLFAFAHHDQVEFKCSFDLCFNASDCNPGCTQHSHHAHRHRRAASRPDNSQAQRIGWMSRVIRILPEEPDQAETVAGNRAHGSKPQSASNSETSDRDTTDSQAQLNPRQPMGQSPKQPPTTAIPTLEYEIFTLLNPIICGLLLLLLVVFSVMFLVCHFSLRGTVENMRQDLLQRRAEERFLYGSPDFLREKDWVSE</sequence>
<dbReference type="Proteomes" id="UP000735302">
    <property type="component" value="Unassembled WGS sequence"/>
</dbReference>
<dbReference type="CDD" id="cd00037">
    <property type="entry name" value="CLECT"/>
    <property type="match status" value="1"/>
</dbReference>
<dbReference type="InterPro" id="IPR001507">
    <property type="entry name" value="ZP_dom"/>
</dbReference>
<reference evidence="6 7" key="1">
    <citation type="journal article" date="2021" name="Elife">
        <title>Chloroplast acquisition without the gene transfer in kleptoplastic sea slugs, Plakobranchus ocellatus.</title>
        <authorList>
            <person name="Maeda T."/>
            <person name="Takahashi S."/>
            <person name="Yoshida T."/>
            <person name="Shimamura S."/>
            <person name="Takaki Y."/>
            <person name="Nagai Y."/>
            <person name="Toyoda A."/>
            <person name="Suzuki Y."/>
            <person name="Arimoto A."/>
            <person name="Ishii H."/>
            <person name="Satoh N."/>
            <person name="Nishiyama T."/>
            <person name="Hasebe M."/>
            <person name="Maruyama T."/>
            <person name="Minagawa J."/>
            <person name="Obokata J."/>
            <person name="Shigenobu S."/>
        </authorList>
    </citation>
    <scope>NUCLEOTIDE SEQUENCE [LARGE SCALE GENOMIC DNA]</scope>
</reference>
<keyword evidence="2" id="KW-0812">Transmembrane</keyword>
<evidence type="ECO:0000256" key="1">
    <source>
        <dbReference type="SAM" id="MobiDB-lite"/>
    </source>
</evidence>
<dbReference type="Pfam" id="PF25272">
    <property type="entry name" value="VERL_C"/>
    <property type="match status" value="1"/>
</dbReference>
<keyword evidence="2" id="KW-0472">Membrane</keyword>
<feature type="transmembrane region" description="Helical" evidence="2">
    <location>
        <begin position="649"/>
        <end position="676"/>
    </location>
</feature>
<dbReference type="InterPro" id="IPR001304">
    <property type="entry name" value="C-type_lectin-like"/>
</dbReference>
<evidence type="ECO:0000256" key="3">
    <source>
        <dbReference type="SAM" id="SignalP"/>
    </source>
</evidence>
<dbReference type="PROSITE" id="PS50041">
    <property type="entry name" value="C_TYPE_LECTIN_2"/>
    <property type="match status" value="1"/>
</dbReference>